<sequence length="148" mass="16542">MRNTLRELVYTKKMERRVPEGECGVRGESGGLSASKSGALWPHKEEATGGGGRDGRLESRRSKVVLERFSSSQEIAATIRVRVDACSYPHAGGVSFTVYVVKPSAREGFSELRRHRYLNHGEDDNHATGPYFRWKIPILVNLIVEDIV</sequence>
<proteinExistence type="predicted"/>
<dbReference type="EMBL" id="OD000634">
    <property type="protein sequence ID" value="CAD7398540.1"/>
    <property type="molecule type" value="Genomic_DNA"/>
</dbReference>
<dbReference type="AlphaFoldDB" id="A0A7R9CMP2"/>
<accession>A0A7R9CMP2</accession>
<evidence type="ECO:0000256" key="1">
    <source>
        <dbReference type="SAM" id="MobiDB-lite"/>
    </source>
</evidence>
<reference evidence="2" key="1">
    <citation type="submission" date="2020-11" db="EMBL/GenBank/DDBJ databases">
        <authorList>
            <person name="Tran Van P."/>
        </authorList>
    </citation>
    <scope>NUCLEOTIDE SEQUENCE</scope>
</reference>
<feature type="compositionally biased region" description="Low complexity" evidence="1">
    <location>
        <begin position="31"/>
        <end position="40"/>
    </location>
</feature>
<organism evidence="2">
    <name type="scientific">Timema poppense</name>
    <name type="common">Walking stick</name>
    <dbReference type="NCBI Taxonomy" id="170557"/>
    <lineage>
        <taxon>Eukaryota</taxon>
        <taxon>Metazoa</taxon>
        <taxon>Ecdysozoa</taxon>
        <taxon>Arthropoda</taxon>
        <taxon>Hexapoda</taxon>
        <taxon>Insecta</taxon>
        <taxon>Pterygota</taxon>
        <taxon>Neoptera</taxon>
        <taxon>Polyneoptera</taxon>
        <taxon>Phasmatodea</taxon>
        <taxon>Timematodea</taxon>
        <taxon>Timematoidea</taxon>
        <taxon>Timematidae</taxon>
        <taxon>Timema</taxon>
    </lineage>
</organism>
<evidence type="ECO:0000313" key="2">
    <source>
        <dbReference type="EMBL" id="CAD7398540.1"/>
    </source>
</evidence>
<protein>
    <submittedName>
        <fullName evidence="2">Uncharacterized protein</fullName>
    </submittedName>
</protein>
<gene>
    <name evidence="2" type="ORF">TPSB3V08_LOCUS1756</name>
</gene>
<feature type="region of interest" description="Disordered" evidence="1">
    <location>
        <begin position="21"/>
        <end position="57"/>
    </location>
</feature>
<name>A0A7R9CMP2_TIMPO</name>
<feature type="compositionally biased region" description="Basic and acidic residues" evidence="1">
    <location>
        <begin position="42"/>
        <end position="57"/>
    </location>
</feature>